<evidence type="ECO:0000259" key="2">
    <source>
        <dbReference type="Pfam" id="PF00171"/>
    </source>
</evidence>
<dbReference type="Gene3D" id="3.40.309.10">
    <property type="entry name" value="Aldehyde Dehydrogenase, Chain A, domain 2"/>
    <property type="match status" value="1"/>
</dbReference>
<dbReference type="RefSeq" id="WP_082757775.1">
    <property type="nucleotide sequence ID" value="NZ_CP013015.1"/>
</dbReference>
<sequence length="475" mass="53031">MHTYSMYIGGEFRDKKEKILIENPATQEVFAQIPQADESDLVFCIEKAKSAQKTWQKTSFKERKQLLQGISKVILENLKNLAELETKEIGKPIKETLFVDIPLAAQCFEYYASLIENVSFPSFFNKDAFDMVEYVPFGVVGMFLPYNVPLMLFGFNAAAALAAGNAIIVKPSELGSLSLLELAKYIDELDFPEGLINIITGEGPIIGKALAASDIDMFSFTGASETFKKIFESIKRPKKVISELSGVNLAIVFSDADLEESSENIMASAFMKQGQMCINTSVCLIEEGIYKQFLELLSKKMEKIKVGDPSSALTGMGPLRSKKHLEEVVNKVEEFKEKRAKIIKGGKALETKGYFFEPTIIEIPEMIYAECFNPILLVKKFNQEEIETIIAQNPTGLVLQIWSKDLKKAKALAENAQYGTVWINTFAQMDARTPFGGFKESGFGRTLGKWGLFEYLQPKHIGISFGKTQVSGWFG</sequence>
<protein>
    <submittedName>
        <fullName evidence="3">Betaine-aldehyde dehydrogenase</fullName>
    </submittedName>
</protein>
<evidence type="ECO:0000313" key="4">
    <source>
        <dbReference type="Proteomes" id="UP000070560"/>
    </source>
</evidence>
<evidence type="ECO:0000256" key="1">
    <source>
        <dbReference type="ARBA" id="ARBA00023002"/>
    </source>
</evidence>
<dbReference type="KEGG" id="daw:HS1_001931"/>
<gene>
    <name evidence="3" type="ORF">HS1_001931</name>
</gene>
<keyword evidence="4" id="KW-1185">Reference proteome</keyword>
<dbReference type="Gene3D" id="3.40.605.10">
    <property type="entry name" value="Aldehyde Dehydrogenase, Chain A, domain 1"/>
    <property type="match status" value="1"/>
</dbReference>
<dbReference type="EMBL" id="CP013015">
    <property type="protein sequence ID" value="AMM41725.1"/>
    <property type="molecule type" value="Genomic_DNA"/>
</dbReference>
<reference evidence="3 4" key="1">
    <citation type="submission" date="2015-10" db="EMBL/GenBank/DDBJ databases">
        <title>Candidatus Desulfofervidus auxilii, a hydrogenotrophic sulfate-reducing bacterium involved in the thermophilic anaerobic oxidation of methane.</title>
        <authorList>
            <person name="Krukenberg V."/>
            <person name="Richter M."/>
            <person name="Wegener G."/>
        </authorList>
    </citation>
    <scope>NUCLEOTIDE SEQUENCE [LARGE SCALE GENOMIC DNA]</scope>
    <source>
        <strain evidence="3 4">HS1</strain>
    </source>
</reference>
<evidence type="ECO:0000313" key="3">
    <source>
        <dbReference type="EMBL" id="AMM41725.1"/>
    </source>
</evidence>
<dbReference type="CDD" id="cd07078">
    <property type="entry name" value="ALDH"/>
    <property type="match status" value="1"/>
</dbReference>
<name>A0A7U4TIU2_DESA2</name>
<dbReference type="InterPro" id="IPR015590">
    <property type="entry name" value="Aldehyde_DH_dom"/>
</dbReference>
<dbReference type="AlphaFoldDB" id="A0A7U4TIU2"/>
<dbReference type="PROSITE" id="PS00070">
    <property type="entry name" value="ALDEHYDE_DEHYDR_CYS"/>
    <property type="match status" value="1"/>
</dbReference>
<feature type="domain" description="Aldehyde dehydrogenase" evidence="2">
    <location>
        <begin position="15"/>
        <end position="461"/>
    </location>
</feature>
<dbReference type="InterPro" id="IPR016161">
    <property type="entry name" value="Ald_DH/histidinol_DH"/>
</dbReference>
<dbReference type="Pfam" id="PF00171">
    <property type="entry name" value="Aldedh"/>
    <property type="match status" value="1"/>
</dbReference>
<organism evidence="3 4">
    <name type="scientific">Desulfofervidus auxilii</name>
    <dbReference type="NCBI Taxonomy" id="1621989"/>
    <lineage>
        <taxon>Bacteria</taxon>
        <taxon>Pseudomonadati</taxon>
        <taxon>Thermodesulfobacteriota</taxon>
        <taxon>Candidatus Desulfofervidia</taxon>
        <taxon>Candidatus Desulfofervidales</taxon>
        <taxon>Candidatus Desulfofervidaceae</taxon>
        <taxon>Candidatus Desulfofervidus</taxon>
    </lineage>
</organism>
<dbReference type="InterPro" id="IPR016162">
    <property type="entry name" value="Ald_DH_N"/>
</dbReference>
<dbReference type="GO" id="GO:0016620">
    <property type="term" value="F:oxidoreductase activity, acting on the aldehyde or oxo group of donors, NAD or NADP as acceptor"/>
    <property type="evidence" value="ECO:0007669"/>
    <property type="project" value="InterPro"/>
</dbReference>
<accession>A0A7U4TIU2</accession>
<proteinExistence type="predicted"/>
<dbReference type="PANTHER" id="PTHR11699">
    <property type="entry name" value="ALDEHYDE DEHYDROGENASE-RELATED"/>
    <property type="match status" value="1"/>
</dbReference>
<dbReference type="InterPro" id="IPR016163">
    <property type="entry name" value="Ald_DH_C"/>
</dbReference>
<dbReference type="Proteomes" id="UP000070560">
    <property type="component" value="Chromosome"/>
</dbReference>
<keyword evidence="1" id="KW-0560">Oxidoreductase</keyword>
<dbReference type="OrthoDB" id="9762913at2"/>
<dbReference type="InterPro" id="IPR016160">
    <property type="entry name" value="Ald_DH_CS_CYS"/>
</dbReference>
<dbReference type="SUPFAM" id="SSF53720">
    <property type="entry name" value="ALDH-like"/>
    <property type="match status" value="1"/>
</dbReference>